<name>A0A1Y1VDA9_9FUNG</name>
<keyword evidence="1" id="KW-0732">Signal</keyword>
<dbReference type="AlphaFoldDB" id="A0A1Y1VDA9"/>
<gene>
    <name evidence="2" type="ORF">BCR36DRAFT_582579</name>
</gene>
<dbReference type="Proteomes" id="UP000193719">
    <property type="component" value="Unassembled WGS sequence"/>
</dbReference>
<reference evidence="2 3" key="2">
    <citation type="submission" date="2016-08" db="EMBL/GenBank/DDBJ databases">
        <title>Pervasive Adenine N6-methylation of Active Genes in Fungi.</title>
        <authorList>
            <consortium name="DOE Joint Genome Institute"/>
            <person name="Mondo S.J."/>
            <person name="Dannebaum R.O."/>
            <person name="Kuo R.C."/>
            <person name="Labutti K."/>
            <person name="Haridas S."/>
            <person name="Kuo A."/>
            <person name="Salamov A."/>
            <person name="Ahrendt S.R."/>
            <person name="Lipzen A."/>
            <person name="Sullivan W."/>
            <person name="Andreopoulos W.B."/>
            <person name="Clum A."/>
            <person name="Lindquist E."/>
            <person name="Daum C."/>
            <person name="Ramamoorthy G.K."/>
            <person name="Gryganskyi A."/>
            <person name="Culley D."/>
            <person name="Magnuson J.K."/>
            <person name="James T.Y."/>
            <person name="O'Malley M.A."/>
            <person name="Stajich J.E."/>
            <person name="Spatafora J.W."/>
            <person name="Visel A."/>
            <person name="Grigoriev I.V."/>
        </authorList>
    </citation>
    <scope>NUCLEOTIDE SEQUENCE [LARGE SCALE GENOMIC DNA]</scope>
    <source>
        <strain evidence="3">finn</strain>
    </source>
</reference>
<dbReference type="EMBL" id="MCFH01000015">
    <property type="protein sequence ID" value="ORX52648.1"/>
    <property type="molecule type" value="Genomic_DNA"/>
</dbReference>
<protein>
    <recommendedName>
        <fullName evidence="4">Extracellular membrane protein CFEM domain-containing protein</fullName>
    </recommendedName>
</protein>
<accession>A0A1Y1VDA9</accession>
<proteinExistence type="predicted"/>
<comment type="caution">
    <text evidence="2">The sequence shown here is derived from an EMBL/GenBank/DDBJ whole genome shotgun (WGS) entry which is preliminary data.</text>
</comment>
<keyword evidence="3" id="KW-1185">Reference proteome</keyword>
<feature type="signal peptide" evidence="1">
    <location>
        <begin position="1"/>
        <end position="19"/>
    </location>
</feature>
<evidence type="ECO:0000256" key="1">
    <source>
        <dbReference type="SAM" id="SignalP"/>
    </source>
</evidence>
<reference evidence="2 3" key="1">
    <citation type="submission" date="2016-08" db="EMBL/GenBank/DDBJ databases">
        <title>Genomes of anaerobic fungi encode conserved fungal cellulosomes for biomass hydrolysis.</title>
        <authorList>
            <consortium name="DOE Joint Genome Institute"/>
            <person name="Haitjema C.H."/>
            <person name="Gilmore S.P."/>
            <person name="Henske J.K."/>
            <person name="Solomon K.V."/>
            <person name="De Groot R."/>
            <person name="Kuo A."/>
            <person name="Mondo S.J."/>
            <person name="Salamov A.A."/>
            <person name="Labutti K."/>
            <person name="Zhao Z."/>
            <person name="Chiniquy J."/>
            <person name="Barry K."/>
            <person name="Brewer H.M."/>
            <person name="Purvine S.O."/>
            <person name="Wright A.T."/>
            <person name="Boxma B."/>
            <person name="Van Alen T."/>
            <person name="Hackstein J.H."/>
            <person name="Baker S.E."/>
            <person name="Grigoriev I.V."/>
            <person name="O'Malley M.A."/>
        </authorList>
    </citation>
    <scope>NUCLEOTIDE SEQUENCE [LARGE SCALE GENOMIC DNA]</scope>
    <source>
        <strain evidence="3">finn</strain>
    </source>
</reference>
<evidence type="ECO:0000313" key="3">
    <source>
        <dbReference type="Proteomes" id="UP000193719"/>
    </source>
</evidence>
<organism evidence="2 3">
    <name type="scientific">Piromyces finnis</name>
    <dbReference type="NCBI Taxonomy" id="1754191"/>
    <lineage>
        <taxon>Eukaryota</taxon>
        <taxon>Fungi</taxon>
        <taxon>Fungi incertae sedis</taxon>
        <taxon>Chytridiomycota</taxon>
        <taxon>Chytridiomycota incertae sedis</taxon>
        <taxon>Neocallimastigomycetes</taxon>
        <taxon>Neocallimastigales</taxon>
        <taxon>Neocallimastigaceae</taxon>
        <taxon>Piromyces</taxon>
    </lineage>
</organism>
<sequence length="217" mass="23593">MKFFGKTLLVSTLIATISAAVVPIKDRSTECAVALEKFKNSSQGKSFFNCCSMLEEDDKLGFCSDSKCKYLSLPKDVEDCLTSSEKRKFNMYVELLTNVYDEMCYELLNSESKINSANNKDSNNFSNNSNIDSANTITTTNIASNADTTNTFNTSNTINTANTSNTANTANTAINPGNSTLVNSESNNNNSEVKSAGSKLSYSLVTAFALVAFHFIL</sequence>
<feature type="chain" id="PRO_5013208772" description="Extracellular membrane protein CFEM domain-containing protein" evidence="1">
    <location>
        <begin position="20"/>
        <end position="217"/>
    </location>
</feature>
<evidence type="ECO:0008006" key="4">
    <source>
        <dbReference type="Google" id="ProtNLM"/>
    </source>
</evidence>
<evidence type="ECO:0000313" key="2">
    <source>
        <dbReference type="EMBL" id="ORX52648.1"/>
    </source>
</evidence>